<feature type="compositionally biased region" description="Polar residues" evidence="1">
    <location>
        <begin position="264"/>
        <end position="278"/>
    </location>
</feature>
<keyword evidence="2" id="KW-1133">Transmembrane helix</keyword>
<proteinExistence type="predicted"/>
<keyword evidence="2" id="KW-0812">Transmembrane</keyword>
<dbReference type="KEGG" id="svi:Svir_04860"/>
<dbReference type="Proteomes" id="UP000000841">
    <property type="component" value="Chromosome"/>
</dbReference>
<evidence type="ECO:0000313" key="4">
    <source>
        <dbReference type="Proteomes" id="UP000000841"/>
    </source>
</evidence>
<protein>
    <submittedName>
        <fullName evidence="3">Uncharacterized protein</fullName>
    </submittedName>
</protein>
<evidence type="ECO:0000256" key="2">
    <source>
        <dbReference type="SAM" id="Phobius"/>
    </source>
</evidence>
<feature type="region of interest" description="Disordered" evidence="1">
    <location>
        <begin position="195"/>
        <end position="285"/>
    </location>
</feature>
<dbReference type="STRING" id="471857.Svir_04860"/>
<gene>
    <name evidence="3" type="ordered locus">Svir_04860</name>
</gene>
<dbReference type="EMBL" id="CP001683">
    <property type="protein sequence ID" value="ACU95561.1"/>
    <property type="molecule type" value="Genomic_DNA"/>
</dbReference>
<accession>C7MU33</accession>
<feature type="compositionally biased region" description="Low complexity" evidence="1">
    <location>
        <begin position="238"/>
        <end position="254"/>
    </location>
</feature>
<reference evidence="3 4" key="1">
    <citation type="journal article" date="2009" name="Stand. Genomic Sci.">
        <title>Complete genome sequence of Saccharomonospora viridis type strain (P101).</title>
        <authorList>
            <person name="Pati A."/>
            <person name="Sikorski J."/>
            <person name="Nolan M."/>
            <person name="Lapidus A."/>
            <person name="Copeland A."/>
            <person name="Glavina Del Rio T."/>
            <person name="Lucas S."/>
            <person name="Chen F."/>
            <person name="Tice H."/>
            <person name="Pitluck S."/>
            <person name="Cheng J.F."/>
            <person name="Chertkov O."/>
            <person name="Brettin T."/>
            <person name="Han C."/>
            <person name="Detter J.C."/>
            <person name="Kuske C."/>
            <person name="Bruce D."/>
            <person name="Goodwin L."/>
            <person name="Chain P."/>
            <person name="D'haeseleer P."/>
            <person name="Chen A."/>
            <person name="Palaniappan K."/>
            <person name="Ivanova N."/>
            <person name="Mavromatis K."/>
            <person name="Mikhailova N."/>
            <person name="Rohde M."/>
            <person name="Tindall B.J."/>
            <person name="Goker M."/>
            <person name="Bristow J."/>
            <person name="Eisen J.A."/>
            <person name="Markowitz V."/>
            <person name="Hugenholtz P."/>
            <person name="Kyrpides N.C."/>
            <person name="Klenk H.P."/>
        </authorList>
    </citation>
    <scope>NUCLEOTIDE SEQUENCE [LARGE SCALE GENOMIC DNA]</scope>
    <source>
        <strain evidence="4">ATCC 15386 / DSM 43017 / JCM 3036 / NBRC 12207 / P101</strain>
    </source>
</reference>
<organism evidence="3 4">
    <name type="scientific">Saccharomonospora viridis (strain ATCC 15386 / DSM 43017 / JCM 3036 / CCUG 5913 / NBRC 12207 / NCIMB 9602 / P101)</name>
    <name type="common">Thermoactinomyces viridis</name>
    <dbReference type="NCBI Taxonomy" id="471857"/>
    <lineage>
        <taxon>Bacteria</taxon>
        <taxon>Bacillati</taxon>
        <taxon>Actinomycetota</taxon>
        <taxon>Actinomycetes</taxon>
        <taxon>Pseudonocardiales</taxon>
        <taxon>Pseudonocardiaceae</taxon>
        <taxon>Saccharomonospora</taxon>
    </lineage>
</organism>
<feature type="region of interest" description="Disordered" evidence="1">
    <location>
        <begin position="1"/>
        <end position="76"/>
    </location>
</feature>
<dbReference type="eggNOG" id="COG3170">
    <property type="taxonomic scope" value="Bacteria"/>
</dbReference>
<keyword evidence="4" id="KW-1185">Reference proteome</keyword>
<dbReference type="AlphaFoldDB" id="C7MU33"/>
<feature type="transmembrane region" description="Helical" evidence="2">
    <location>
        <begin position="160"/>
        <end position="183"/>
    </location>
</feature>
<feature type="region of interest" description="Disordered" evidence="1">
    <location>
        <begin position="116"/>
        <end position="146"/>
    </location>
</feature>
<evidence type="ECO:0000256" key="1">
    <source>
        <dbReference type="SAM" id="MobiDB-lite"/>
    </source>
</evidence>
<sequence>MGTNDTSDASRHTGEPSDIGDHGGTGDSEPDTRPISVVSPRAVSRHRPAPGRWTPSARGGYASHARTEPIPPVSQLSGSIEVEFTASQGVLSVPDDEAEEVTREPVVRRTKVVLTAPSDKPRTPRDEDTRVYAAPPGGLGKFDLGSVPASVTPPRTWRRAAWFSGAASGAAVVAMLLAGTALVSDPAEDAQALDRWPDHHSAPPSVMPDHGGNGATRTDENDDRSVGRGENGERGAESTGPTITSSSSGTTSVSAAGRTVDTGPGTTDNGIAASSTRPQKPPITPATTDAARVALWAPHDTDTLAQRSQDYFNTVTEDPEAAHAMTTGELAAAGPEGLADKYADVAYFEVREVYVDASEGYTLNTVDVTYVDGSREQQTRKLVFGTDDRIEADVV</sequence>
<feature type="compositionally biased region" description="Basic and acidic residues" evidence="1">
    <location>
        <begin position="119"/>
        <end position="130"/>
    </location>
</feature>
<dbReference type="HOGENOM" id="CLU_042888_0_0_11"/>
<feature type="compositionally biased region" description="Basic and acidic residues" evidence="1">
    <location>
        <begin position="217"/>
        <end position="236"/>
    </location>
</feature>
<feature type="compositionally biased region" description="Basic and acidic residues" evidence="1">
    <location>
        <begin position="8"/>
        <end position="21"/>
    </location>
</feature>
<keyword evidence="2" id="KW-0472">Membrane</keyword>
<name>C7MU33_SACVD</name>
<evidence type="ECO:0000313" key="3">
    <source>
        <dbReference type="EMBL" id="ACU95561.1"/>
    </source>
</evidence>